<gene>
    <name evidence="1" type="ORF">Dsin_003706</name>
</gene>
<evidence type="ECO:0008006" key="3">
    <source>
        <dbReference type="Google" id="ProtNLM"/>
    </source>
</evidence>
<protein>
    <recommendedName>
        <fullName evidence="3">Reverse transcriptase domain-containing protein</fullName>
    </recommendedName>
</protein>
<evidence type="ECO:0000313" key="1">
    <source>
        <dbReference type="EMBL" id="KAK3231825.1"/>
    </source>
</evidence>
<keyword evidence="2" id="KW-1185">Reference proteome</keyword>
<dbReference type="Proteomes" id="UP001281410">
    <property type="component" value="Unassembled WGS sequence"/>
</dbReference>
<comment type="caution">
    <text evidence="1">The sequence shown here is derived from an EMBL/GenBank/DDBJ whole genome shotgun (WGS) entry which is preliminary data.</text>
</comment>
<sequence>MTDKKGVNNNEMEPNIDEEWNLEEEVTKIIETGTALGFDFLVNEMEITEFVTAKEREDKETKLNVFDRKIIRNIGGNLLSQGVGVEAIGSAGGLITLWNENMVTVTDLVEGMSALFRKAAEKGMVKGVVVGGEAIHVTHLQFADDTMLFLQLKEEYLSNARRILRCFETASGLKLNFSKSCVVRVGHEGESEVD</sequence>
<reference evidence="1" key="1">
    <citation type="journal article" date="2023" name="Plant J.">
        <title>Genome sequences and population genomics provide insights into the demographic history, inbreeding, and mutation load of two 'living fossil' tree species of Dipteronia.</title>
        <authorList>
            <person name="Feng Y."/>
            <person name="Comes H.P."/>
            <person name="Chen J."/>
            <person name="Zhu S."/>
            <person name="Lu R."/>
            <person name="Zhang X."/>
            <person name="Li P."/>
            <person name="Qiu J."/>
            <person name="Olsen K.M."/>
            <person name="Qiu Y."/>
        </authorList>
    </citation>
    <scope>NUCLEOTIDE SEQUENCE</scope>
    <source>
        <strain evidence="1">NBL</strain>
    </source>
</reference>
<organism evidence="1 2">
    <name type="scientific">Dipteronia sinensis</name>
    <dbReference type="NCBI Taxonomy" id="43782"/>
    <lineage>
        <taxon>Eukaryota</taxon>
        <taxon>Viridiplantae</taxon>
        <taxon>Streptophyta</taxon>
        <taxon>Embryophyta</taxon>
        <taxon>Tracheophyta</taxon>
        <taxon>Spermatophyta</taxon>
        <taxon>Magnoliopsida</taxon>
        <taxon>eudicotyledons</taxon>
        <taxon>Gunneridae</taxon>
        <taxon>Pentapetalae</taxon>
        <taxon>rosids</taxon>
        <taxon>malvids</taxon>
        <taxon>Sapindales</taxon>
        <taxon>Sapindaceae</taxon>
        <taxon>Hippocastanoideae</taxon>
        <taxon>Acereae</taxon>
        <taxon>Dipteronia</taxon>
    </lineage>
</organism>
<dbReference type="EMBL" id="JANJYJ010000001">
    <property type="protein sequence ID" value="KAK3231825.1"/>
    <property type="molecule type" value="Genomic_DNA"/>
</dbReference>
<proteinExistence type="predicted"/>
<dbReference type="AlphaFoldDB" id="A0AAE0B9H7"/>
<evidence type="ECO:0000313" key="2">
    <source>
        <dbReference type="Proteomes" id="UP001281410"/>
    </source>
</evidence>
<name>A0AAE0B9H7_9ROSI</name>
<accession>A0AAE0B9H7</accession>